<dbReference type="RefSeq" id="WP_108918245.1">
    <property type="nucleotide sequence ID" value="NZ_BGJY01000013.1"/>
</dbReference>
<dbReference type="InterPro" id="IPR036568">
    <property type="entry name" value="GGCT-like_sf"/>
</dbReference>
<keyword evidence="1" id="KW-0456">Lyase</keyword>
<evidence type="ECO:0000256" key="3">
    <source>
        <dbReference type="PIRSR" id="PIRSR617939-2"/>
    </source>
</evidence>
<feature type="active site" description="Proton acceptor" evidence="2">
    <location>
        <position position="73"/>
    </location>
</feature>
<feature type="binding site" evidence="3">
    <location>
        <position position="114"/>
    </location>
    <ligand>
        <name>substrate</name>
    </ligand>
</feature>
<gene>
    <name evidence="4" type="ORF">C5689_15930</name>
</gene>
<dbReference type="AlphaFoldDB" id="A0A2U1SMK4"/>
<dbReference type="SUPFAM" id="SSF110857">
    <property type="entry name" value="Gamma-glutamyl cyclotransferase-like"/>
    <property type="match status" value="1"/>
</dbReference>
<reference evidence="4 5" key="1">
    <citation type="journal article" date="2018" name="Appl. Microbiol. Biotechnol.">
        <title>Co-cultivation of the strictly anaerobic methanogen Methanosarcina barkeri with aerobic methanotrophs in an oxygen-limited membrane bioreactor.</title>
        <authorList>
            <person name="In 't Zandt M.H."/>
            <person name="van den Bosch T.J.M."/>
            <person name="Rijkers R."/>
            <person name="van Kessel M.A.H.J."/>
            <person name="Jetten M.S.M."/>
            <person name="Welte C.U."/>
        </authorList>
    </citation>
    <scope>NUCLEOTIDE SEQUENCE [LARGE SCALE GENOMIC DNA]</scope>
    <source>
        <strain evidence="4 5">DSM 17706</strain>
    </source>
</reference>
<dbReference type="Gene3D" id="3.10.490.10">
    <property type="entry name" value="Gamma-glutamyl cyclotransferase-like"/>
    <property type="match status" value="1"/>
</dbReference>
<dbReference type="PANTHER" id="PTHR12935:SF0">
    <property type="entry name" value="GAMMA-GLUTAMYLCYCLOTRANSFERASE"/>
    <property type="match status" value="1"/>
</dbReference>
<keyword evidence="5" id="KW-1185">Reference proteome</keyword>
<dbReference type="Pfam" id="PF13772">
    <property type="entry name" value="AIG2_2"/>
    <property type="match status" value="1"/>
</dbReference>
<evidence type="ECO:0000256" key="2">
    <source>
        <dbReference type="PIRSR" id="PIRSR617939-1"/>
    </source>
</evidence>
<dbReference type="InterPro" id="IPR017939">
    <property type="entry name" value="G-Glutamylcylcotransferase"/>
</dbReference>
<proteinExistence type="predicted"/>
<evidence type="ECO:0000313" key="5">
    <source>
        <dbReference type="Proteomes" id="UP000245137"/>
    </source>
</evidence>
<evidence type="ECO:0000313" key="4">
    <source>
        <dbReference type="EMBL" id="PWB92848.1"/>
    </source>
</evidence>
<dbReference type="CDD" id="cd06661">
    <property type="entry name" value="GGCT_like"/>
    <property type="match status" value="1"/>
</dbReference>
<dbReference type="GO" id="GO:0003839">
    <property type="term" value="F:gamma-glutamylcyclotransferase activity"/>
    <property type="evidence" value="ECO:0007669"/>
    <property type="project" value="InterPro"/>
</dbReference>
<dbReference type="Proteomes" id="UP000245137">
    <property type="component" value="Unassembled WGS sequence"/>
</dbReference>
<organism evidence="4 5">
    <name type="scientific">Methylosinus sporium</name>
    <dbReference type="NCBI Taxonomy" id="428"/>
    <lineage>
        <taxon>Bacteria</taxon>
        <taxon>Pseudomonadati</taxon>
        <taxon>Pseudomonadota</taxon>
        <taxon>Alphaproteobacteria</taxon>
        <taxon>Hyphomicrobiales</taxon>
        <taxon>Methylocystaceae</taxon>
        <taxon>Methylosinus</taxon>
    </lineage>
</organism>
<evidence type="ECO:0000256" key="1">
    <source>
        <dbReference type="ARBA" id="ARBA00023239"/>
    </source>
</evidence>
<accession>A0A2U1SMK4</accession>
<comment type="caution">
    <text evidence="4">The sequence shown here is derived from an EMBL/GenBank/DDBJ whole genome shotgun (WGS) entry which is preliminary data.</text>
</comment>
<keyword evidence="4" id="KW-0808">Transferase</keyword>
<dbReference type="OrthoDB" id="141582at2"/>
<sequence>MPLYFAYGANMDVAAMAVRCPHSRPLGLGRLARYRFAILETGYATVAPDARAQVHGLLYDLAVADVPALDRYEEIGRRLYRKVVQPVLRAPVGSARALVYIGTSTREGPAAPGYVENIVASARALGLPAAYIAFLESHAPNAQQRMSRR</sequence>
<name>A0A2U1SMK4_METSR</name>
<dbReference type="InterPro" id="IPR013024">
    <property type="entry name" value="GGCT-like"/>
</dbReference>
<dbReference type="GO" id="GO:0016740">
    <property type="term" value="F:transferase activity"/>
    <property type="evidence" value="ECO:0007669"/>
    <property type="project" value="UniProtKB-KW"/>
</dbReference>
<protein>
    <submittedName>
        <fullName evidence="4">Gamma-glutamylcyclotransferase</fullName>
    </submittedName>
</protein>
<dbReference type="PANTHER" id="PTHR12935">
    <property type="entry name" value="GAMMA-GLUTAMYLCYCLOTRANSFERASE"/>
    <property type="match status" value="1"/>
</dbReference>
<dbReference type="EMBL" id="PUIV01000034">
    <property type="protein sequence ID" value="PWB92848.1"/>
    <property type="molecule type" value="Genomic_DNA"/>
</dbReference>